<dbReference type="PROSITE" id="PS51257">
    <property type="entry name" value="PROKAR_LIPOPROTEIN"/>
    <property type="match status" value="1"/>
</dbReference>
<dbReference type="EMBL" id="GU075905">
    <property type="protein sequence ID" value="ADP00010.1"/>
    <property type="molecule type" value="Genomic_DNA"/>
</dbReference>
<protein>
    <submittedName>
        <fullName evidence="2">Uncharacterized protein</fullName>
    </submittedName>
</protein>
<evidence type="ECO:0000256" key="1">
    <source>
        <dbReference type="SAM" id="Phobius"/>
    </source>
</evidence>
<dbReference type="RefSeq" id="YP_004323600.1">
    <property type="nucleotide sequence ID" value="NC_015284.1"/>
</dbReference>
<proteinExistence type="predicted"/>
<sequence length="122" mass="14725">MIKRLLKKYFDLVKKVDERHYWPLFIFLSCYFVVPYSEFVITALIILYFKFEGTFRKWGGRLIKPFPEWIRFGGSTIFFLVMLDDTLAYLSIIAIGIWTNRQLKKEKEREEKLNKDLDSNPE</sequence>
<reference evidence="2 3" key="1">
    <citation type="journal article" date="2010" name="Environ. Microbiol.">
        <title>Genomic analysis of oceanic cyanobacterial myoviruses compared with T4-like myoviruses from diverse hosts and environments.</title>
        <authorList>
            <person name="Sullivan M.B."/>
            <person name="Huang K.H."/>
            <person name="Ignacio-Espinoza J.C."/>
            <person name="Berlin A.M."/>
            <person name="Kelly L."/>
            <person name="Weigele P.R."/>
            <person name="DeFrancesco A.S."/>
            <person name="Kern S.E."/>
            <person name="Thompson L.R."/>
            <person name="Young S."/>
            <person name="Yandava C."/>
            <person name="Fu R."/>
            <person name="Krastins B."/>
            <person name="Chase M."/>
            <person name="Sarracino D."/>
            <person name="Osburne M.S."/>
            <person name="Henn M.R."/>
            <person name="Chisholm S.W."/>
        </authorList>
    </citation>
    <scope>NUCLEOTIDE SEQUENCE [LARGE SCALE GENOMIC DNA]</scope>
    <source>
        <strain evidence="2">M4-259</strain>
    </source>
</reference>
<feature type="transmembrane region" description="Helical" evidence="1">
    <location>
        <begin position="69"/>
        <end position="99"/>
    </location>
</feature>
<keyword evidence="1" id="KW-0812">Transmembrane</keyword>
<dbReference type="GeneID" id="10328102"/>
<name>E3ST81_9CAUD</name>
<organism evidence="2 3">
    <name type="scientific">Prochlorococcus phage P-HM2</name>
    <dbReference type="NCBI Taxonomy" id="445696"/>
    <lineage>
        <taxon>Viruses</taxon>
        <taxon>Duplodnaviria</taxon>
        <taxon>Heunggongvirae</taxon>
        <taxon>Uroviricota</taxon>
        <taxon>Caudoviricetes</taxon>
        <taxon>Eurybiavirus</taxon>
        <taxon>Eurybiavirus PHM2</taxon>
    </lineage>
</organism>
<evidence type="ECO:0000313" key="3">
    <source>
        <dbReference type="Proteomes" id="UP000006538"/>
    </source>
</evidence>
<keyword evidence="1" id="KW-0472">Membrane</keyword>
<feature type="transmembrane region" description="Helical" evidence="1">
    <location>
        <begin position="21"/>
        <end position="49"/>
    </location>
</feature>
<dbReference type="KEGG" id="vg:10328102"/>
<gene>
    <name evidence="2" type="ORF">PHM2_231</name>
</gene>
<dbReference type="OrthoDB" id="14844at10239"/>
<dbReference type="Proteomes" id="UP000006538">
    <property type="component" value="Segment"/>
</dbReference>
<accession>E3ST81</accession>
<keyword evidence="3" id="KW-1185">Reference proteome</keyword>
<evidence type="ECO:0000313" key="2">
    <source>
        <dbReference type="EMBL" id="ADP00010.1"/>
    </source>
</evidence>
<keyword evidence="1" id="KW-1133">Transmembrane helix</keyword>